<evidence type="ECO:0000313" key="1">
    <source>
        <dbReference type="EMBL" id="KAI8028921.1"/>
    </source>
</evidence>
<comment type="caution">
    <text evidence="1">The sequence shown here is derived from an EMBL/GenBank/DDBJ whole genome shotgun (WGS) entry which is preliminary data.</text>
</comment>
<dbReference type="EMBL" id="CM045758">
    <property type="protein sequence ID" value="KAI8028921.1"/>
    <property type="molecule type" value="Genomic_DNA"/>
</dbReference>
<organism evidence="1 2">
    <name type="scientific">Camellia lanceoleosa</name>
    <dbReference type="NCBI Taxonomy" id="1840588"/>
    <lineage>
        <taxon>Eukaryota</taxon>
        <taxon>Viridiplantae</taxon>
        <taxon>Streptophyta</taxon>
        <taxon>Embryophyta</taxon>
        <taxon>Tracheophyta</taxon>
        <taxon>Spermatophyta</taxon>
        <taxon>Magnoliopsida</taxon>
        <taxon>eudicotyledons</taxon>
        <taxon>Gunneridae</taxon>
        <taxon>Pentapetalae</taxon>
        <taxon>asterids</taxon>
        <taxon>Ericales</taxon>
        <taxon>Theaceae</taxon>
        <taxon>Camellia</taxon>
    </lineage>
</organism>
<evidence type="ECO:0000313" key="2">
    <source>
        <dbReference type="Proteomes" id="UP001060215"/>
    </source>
</evidence>
<reference evidence="1 2" key="1">
    <citation type="journal article" date="2022" name="Plant J.">
        <title>Chromosome-level genome of Camellia lanceoleosa provides a valuable resource for understanding genome evolution and self-incompatibility.</title>
        <authorList>
            <person name="Gong W."/>
            <person name="Xiao S."/>
            <person name="Wang L."/>
            <person name="Liao Z."/>
            <person name="Chang Y."/>
            <person name="Mo W."/>
            <person name="Hu G."/>
            <person name="Li W."/>
            <person name="Zhao G."/>
            <person name="Zhu H."/>
            <person name="Hu X."/>
            <person name="Ji K."/>
            <person name="Xiang X."/>
            <person name="Song Q."/>
            <person name="Yuan D."/>
            <person name="Jin S."/>
            <person name="Zhang L."/>
        </authorList>
    </citation>
    <scope>NUCLEOTIDE SEQUENCE [LARGE SCALE GENOMIC DNA]</scope>
    <source>
        <strain evidence="1">SQ_2022a</strain>
    </source>
</reference>
<accession>A0ACC0ITX9</accession>
<sequence>MQETERRNEESSQNPSQDNNSGNVEADITAISEGEVSHLEPIRQDVALPVDKEANRAPGLSEVTPVGDTFAITRAGVHASTVQASKNIKRHNILFNDAALDSEVQFLSYRVSSKAFLVLERIHNLHNDTFTKFSIKGSKLQTILLESFALFIESMSTIRVSHANEDALHRAAISIEDFEQVGLNLSWLKQKLDEAKRVNKHSERFIK</sequence>
<protein>
    <submittedName>
        <fullName evidence="1">Uncharacterized protein</fullName>
    </submittedName>
</protein>
<proteinExistence type="predicted"/>
<gene>
    <name evidence="1" type="ORF">LOK49_LG01G00250</name>
</gene>
<dbReference type="Proteomes" id="UP001060215">
    <property type="component" value="Chromosome 1"/>
</dbReference>
<keyword evidence="2" id="KW-1185">Reference proteome</keyword>
<name>A0ACC0ITX9_9ERIC</name>